<evidence type="ECO:0000259" key="3">
    <source>
        <dbReference type="SMART" id="SM00645"/>
    </source>
</evidence>
<keyword evidence="2" id="KW-1015">Disulfide bond</keyword>
<dbReference type="SUPFAM" id="SSF54001">
    <property type="entry name" value="Cysteine proteinases"/>
    <property type="match status" value="1"/>
</dbReference>
<feature type="domain" description="Peptidase C1A papain C-terminal" evidence="3">
    <location>
        <begin position="11"/>
        <end position="151"/>
    </location>
</feature>
<reference evidence="4" key="2">
    <citation type="submission" date="2018-03" db="EMBL/GenBank/DDBJ databases">
        <title>The Triticum urartu genome reveals the dynamic nature of wheat genome evolution.</title>
        <authorList>
            <person name="Ling H."/>
            <person name="Ma B."/>
            <person name="Shi X."/>
            <person name="Liu H."/>
            <person name="Dong L."/>
            <person name="Sun H."/>
            <person name="Cao Y."/>
            <person name="Gao Q."/>
            <person name="Zheng S."/>
            <person name="Li Y."/>
            <person name="Yu Y."/>
            <person name="Du H."/>
            <person name="Qi M."/>
            <person name="Li Y."/>
            <person name="Yu H."/>
            <person name="Cui Y."/>
            <person name="Wang N."/>
            <person name="Chen C."/>
            <person name="Wu H."/>
            <person name="Zhao Y."/>
            <person name="Zhang J."/>
            <person name="Li Y."/>
            <person name="Zhou W."/>
            <person name="Zhang B."/>
            <person name="Hu W."/>
            <person name="Eijk M."/>
            <person name="Tang J."/>
            <person name="Witsenboer H."/>
            <person name="Zhao S."/>
            <person name="Li Z."/>
            <person name="Zhang A."/>
            <person name="Wang D."/>
            <person name="Liang C."/>
        </authorList>
    </citation>
    <scope>NUCLEOTIDE SEQUENCE [LARGE SCALE GENOMIC DNA]</scope>
    <source>
        <strain evidence="4">cv. G1812</strain>
    </source>
</reference>
<dbReference type="Gene3D" id="3.90.70.10">
    <property type="entry name" value="Cysteine proteinases"/>
    <property type="match status" value="1"/>
</dbReference>
<comment type="similarity">
    <text evidence="1">Belongs to the peptidase C1 family.</text>
</comment>
<dbReference type="InterPro" id="IPR000668">
    <property type="entry name" value="Peptidase_C1A_C"/>
</dbReference>
<dbReference type="Pfam" id="PF00112">
    <property type="entry name" value="Peptidase_C1"/>
    <property type="match status" value="1"/>
</dbReference>
<dbReference type="EnsemblPlants" id="TuG1812G0200005915.01.T01">
    <property type="protein sequence ID" value="TuG1812G0200005915.01.T01"/>
    <property type="gene ID" value="TuG1812G0200005915.01"/>
</dbReference>
<reference evidence="5" key="1">
    <citation type="journal article" date="2013" name="Nature">
        <title>Draft genome of the wheat A-genome progenitor Triticum urartu.</title>
        <authorList>
            <person name="Ling H.Q."/>
            <person name="Zhao S."/>
            <person name="Liu D."/>
            <person name="Wang J."/>
            <person name="Sun H."/>
            <person name="Zhang C."/>
            <person name="Fan H."/>
            <person name="Li D."/>
            <person name="Dong L."/>
            <person name="Tao Y."/>
            <person name="Gao C."/>
            <person name="Wu H."/>
            <person name="Li Y."/>
            <person name="Cui Y."/>
            <person name="Guo X."/>
            <person name="Zheng S."/>
            <person name="Wang B."/>
            <person name="Yu K."/>
            <person name="Liang Q."/>
            <person name="Yang W."/>
            <person name="Lou X."/>
            <person name="Chen J."/>
            <person name="Feng M."/>
            <person name="Jian J."/>
            <person name="Zhang X."/>
            <person name="Luo G."/>
            <person name="Jiang Y."/>
            <person name="Liu J."/>
            <person name="Wang Z."/>
            <person name="Sha Y."/>
            <person name="Zhang B."/>
            <person name="Wu H."/>
            <person name="Tang D."/>
            <person name="Shen Q."/>
            <person name="Xue P."/>
            <person name="Zou S."/>
            <person name="Wang X."/>
            <person name="Liu X."/>
            <person name="Wang F."/>
            <person name="Yang Y."/>
            <person name="An X."/>
            <person name="Dong Z."/>
            <person name="Zhang K."/>
            <person name="Zhang X."/>
            <person name="Luo M.C."/>
            <person name="Dvorak J."/>
            <person name="Tong Y."/>
            <person name="Wang J."/>
            <person name="Yang H."/>
            <person name="Li Z."/>
            <person name="Wang D."/>
            <person name="Zhang A."/>
            <person name="Wang J."/>
        </authorList>
    </citation>
    <scope>NUCLEOTIDE SEQUENCE</scope>
    <source>
        <strain evidence="5">cv. G1812</strain>
    </source>
</reference>
<name>A0A8R7TP86_TRIUA</name>
<organism evidence="4 5">
    <name type="scientific">Triticum urartu</name>
    <name type="common">Red wild einkorn</name>
    <name type="synonym">Crithodium urartu</name>
    <dbReference type="NCBI Taxonomy" id="4572"/>
    <lineage>
        <taxon>Eukaryota</taxon>
        <taxon>Viridiplantae</taxon>
        <taxon>Streptophyta</taxon>
        <taxon>Embryophyta</taxon>
        <taxon>Tracheophyta</taxon>
        <taxon>Spermatophyta</taxon>
        <taxon>Magnoliopsida</taxon>
        <taxon>Liliopsida</taxon>
        <taxon>Poales</taxon>
        <taxon>Poaceae</taxon>
        <taxon>BOP clade</taxon>
        <taxon>Pooideae</taxon>
        <taxon>Triticodae</taxon>
        <taxon>Triticeae</taxon>
        <taxon>Triticinae</taxon>
        <taxon>Triticum</taxon>
    </lineage>
</organism>
<dbReference type="GO" id="GO:0006508">
    <property type="term" value="P:proteolysis"/>
    <property type="evidence" value="ECO:0007669"/>
    <property type="project" value="InterPro"/>
</dbReference>
<evidence type="ECO:0000313" key="5">
    <source>
        <dbReference type="Proteomes" id="UP000015106"/>
    </source>
</evidence>
<proteinExistence type="inferred from homology"/>
<accession>A0A8R7TP86</accession>
<dbReference type="Gramene" id="TuG1812G0200005915.01.T01">
    <property type="protein sequence ID" value="TuG1812G0200005915.01.T01"/>
    <property type="gene ID" value="TuG1812G0200005915.01"/>
</dbReference>
<dbReference type="GO" id="GO:0008234">
    <property type="term" value="F:cysteine-type peptidase activity"/>
    <property type="evidence" value="ECO:0007669"/>
    <property type="project" value="InterPro"/>
</dbReference>
<dbReference type="PANTHER" id="PTHR12411">
    <property type="entry name" value="CYSTEINE PROTEASE FAMILY C1-RELATED"/>
    <property type="match status" value="1"/>
</dbReference>
<dbReference type="CDD" id="cd02248">
    <property type="entry name" value="Peptidase_C1A"/>
    <property type="match status" value="1"/>
</dbReference>
<reference evidence="4" key="3">
    <citation type="submission" date="2022-06" db="UniProtKB">
        <authorList>
            <consortium name="EnsemblPlants"/>
        </authorList>
    </citation>
    <scope>IDENTIFICATION</scope>
</reference>
<evidence type="ECO:0000256" key="1">
    <source>
        <dbReference type="ARBA" id="ARBA00008455"/>
    </source>
</evidence>
<dbReference type="SMART" id="SM00645">
    <property type="entry name" value="Pept_C1"/>
    <property type="match status" value="1"/>
</dbReference>
<protein>
    <recommendedName>
        <fullName evidence="3">Peptidase C1A papain C-terminal domain-containing protein</fullName>
    </recommendedName>
</protein>
<dbReference type="InterPro" id="IPR013128">
    <property type="entry name" value="Peptidase_C1A"/>
</dbReference>
<evidence type="ECO:0000256" key="2">
    <source>
        <dbReference type="ARBA" id="ARBA00023157"/>
    </source>
</evidence>
<dbReference type="AlphaFoldDB" id="A0A8R7TP86"/>
<keyword evidence="5" id="KW-1185">Reference proteome</keyword>
<dbReference type="Proteomes" id="UP000015106">
    <property type="component" value="Chromosome 2"/>
</dbReference>
<dbReference type="InterPro" id="IPR038765">
    <property type="entry name" value="Papain-like_cys_pep_sf"/>
</dbReference>
<evidence type="ECO:0000313" key="4">
    <source>
        <dbReference type="EnsemblPlants" id="TuG1812G0200005915.01.T01"/>
    </source>
</evidence>
<dbReference type="InterPro" id="IPR039417">
    <property type="entry name" value="Peptidase_C1A_papain-like"/>
</dbReference>
<sequence length="153" mass="17086">MPHTAITNEDLPDRVDWRDHHAVTSVKNQGHCGACWAFVAAGAVEGITAIKTGKLEDLSPQMLVDCDKANLGCRCGESWRALDFIKKNRIATDRNYPYDGIQRRCHMRADGLSRFASIEGFHVVYSGEKALMAAVAVQLVIVEIGLDIYFHYY</sequence>